<keyword evidence="2" id="KW-1185">Reference proteome</keyword>
<organism evidence="1 2">
    <name type="scientific">Pseudocercospora musae</name>
    <dbReference type="NCBI Taxonomy" id="113226"/>
    <lineage>
        <taxon>Eukaryota</taxon>
        <taxon>Fungi</taxon>
        <taxon>Dikarya</taxon>
        <taxon>Ascomycota</taxon>
        <taxon>Pezizomycotina</taxon>
        <taxon>Dothideomycetes</taxon>
        <taxon>Dothideomycetidae</taxon>
        <taxon>Mycosphaerellales</taxon>
        <taxon>Mycosphaerellaceae</taxon>
        <taxon>Pseudocercospora</taxon>
    </lineage>
</organism>
<gene>
    <name evidence="1" type="ORF">AC579_647</name>
</gene>
<proteinExistence type="predicted"/>
<protein>
    <recommendedName>
        <fullName evidence="3">F-box domain-containing protein</fullName>
    </recommendedName>
</protein>
<dbReference type="EMBL" id="LFZO01000220">
    <property type="protein sequence ID" value="KXT11112.1"/>
    <property type="molecule type" value="Genomic_DNA"/>
</dbReference>
<accession>A0A139I995</accession>
<evidence type="ECO:0000313" key="1">
    <source>
        <dbReference type="EMBL" id="KXT11112.1"/>
    </source>
</evidence>
<dbReference type="OrthoDB" id="3650883at2759"/>
<evidence type="ECO:0000313" key="2">
    <source>
        <dbReference type="Proteomes" id="UP000073492"/>
    </source>
</evidence>
<dbReference type="Proteomes" id="UP000073492">
    <property type="component" value="Unassembled WGS sequence"/>
</dbReference>
<dbReference type="AlphaFoldDB" id="A0A139I995"/>
<evidence type="ECO:0008006" key="3">
    <source>
        <dbReference type="Google" id="ProtNLM"/>
    </source>
</evidence>
<comment type="caution">
    <text evidence="1">The sequence shown here is derived from an EMBL/GenBank/DDBJ whole genome shotgun (WGS) entry which is preliminary data.</text>
</comment>
<reference evidence="1 2" key="1">
    <citation type="submission" date="2015-07" db="EMBL/GenBank/DDBJ databases">
        <title>Comparative genomics of the Sigatoka disease complex on banana suggests a link between parallel evolutionary changes in Pseudocercospora fijiensis and Pseudocercospora eumusae and increased virulence on the banana host.</title>
        <authorList>
            <person name="Chang T.-C."/>
            <person name="Salvucci A."/>
            <person name="Crous P.W."/>
            <person name="Stergiopoulos I."/>
        </authorList>
    </citation>
    <scope>NUCLEOTIDE SEQUENCE [LARGE SCALE GENOMIC DNA]</scope>
    <source>
        <strain evidence="1 2">CBS 116634</strain>
    </source>
</reference>
<sequence>MILRREPTLLDDQDWYDAEYASNTPEQNCIDFASSLSITNDVVTAIGNVLLQAPSYDTWAAPTPWDGTGSHEAISDLNAGLSPKKCSTLSFLLRRMAKKIIPSCTTTNRILKTSRMAAMQHEQERQLWERFTDLERDIRLMYLAFLDEQARWLHATTPDAAQYRQPVGSALFREHNTYQSIAHNQPVRKPLARPSLRDKSTISFLDLPPEIRNQIYDSLAAETLLEPSSPWDRHCIQTHWTPRPGITTDLLLSPMTQVSGHIRSEFLPRWHRHIELSFDCNADNESNTIDRWLKAFALSRVPVTRSFNFLFGDDQVRIDLRGALRNGCVQKEKVKVSSPPVKLTRMLKARSKRPENFERNLQGFVEALLVESEGTVRVKSEGVRAIMQYLKTLQTPKRQVCLCEECVVAR</sequence>
<name>A0A139I995_9PEZI</name>